<dbReference type="GO" id="GO:0016740">
    <property type="term" value="F:transferase activity"/>
    <property type="evidence" value="ECO:0007669"/>
    <property type="project" value="UniProtKB-KW"/>
</dbReference>
<dbReference type="InterPro" id="IPR011009">
    <property type="entry name" value="Kinase-like_dom_sf"/>
</dbReference>
<dbReference type="PANTHER" id="PTHR23020:SF41">
    <property type="entry name" value="AMINOGLYCOSIDE PHOSPHOTRANSFERASE DOMAIN-CONTAINING PROTEIN"/>
    <property type="match status" value="1"/>
</dbReference>
<protein>
    <submittedName>
        <fullName evidence="1">Phosphotransferase</fullName>
    </submittedName>
</protein>
<dbReference type="Pfam" id="PF02958">
    <property type="entry name" value="EcKL"/>
    <property type="match status" value="1"/>
</dbReference>
<dbReference type="RefSeq" id="WP_049925037.1">
    <property type="nucleotide sequence ID" value="NZ_HG322951.1"/>
</dbReference>
<proteinExistence type="predicted"/>
<dbReference type="Gene3D" id="3.90.1200.10">
    <property type="match status" value="1"/>
</dbReference>
<dbReference type="EMBL" id="JAAXPJ010000001">
    <property type="protein sequence ID" value="NKZ09976.1"/>
    <property type="molecule type" value="Genomic_DNA"/>
</dbReference>
<evidence type="ECO:0000313" key="2">
    <source>
        <dbReference type="Proteomes" id="UP000518188"/>
    </source>
</evidence>
<keyword evidence="1" id="KW-0808">Transferase</keyword>
<evidence type="ECO:0000313" key="1">
    <source>
        <dbReference type="EMBL" id="NKZ09976.1"/>
    </source>
</evidence>
<name>A0A7X6ML31_9MYCO</name>
<accession>A0A7X6ML31</accession>
<comment type="caution">
    <text evidence="1">The sequence shown here is derived from an EMBL/GenBank/DDBJ whole genome shotgun (WGS) entry which is preliminary data.</text>
</comment>
<reference evidence="1 2" key="1">
    <citation type="submission" date="2020-04" db="EMBL/GenBank/DDBJ databases">
        <title>MicrobeNet Type strains.</title>
        <authorList>
            <person name="Nicholson A.C."/>
        </authorList>
    </citation>
    <scope>NUCLEOTIDE SEQUENCE [LARGE SCALE GENOMIC DNA]</scope>
    <source>
        <strain evidence="1 2">ATCC 700731</strain>
    </source>
</reference>
<gene>
    <name evidence="1" type="ORF">HGA11_03220</name>
</gene>
<sequence>MTATDPGRSMAPAPGVVDTADEVDAQWLTAALNSSGIAATVRQVTAERVGTGQMGSCARLFIDYADGTGPDRLIIKLPATDANSRAAGTLSYRCETSFYRDYAHRIGARLPHCYYVAADAESNGFTLLLEDLAPAEQGDQIAGCTVDEALAAAVNVAGLHASTWNDPAVRELDWLIPDLTAMPEFAAELLANATEQFLGRYTLSPDTAAVLQRFSDEFMSWAAGRREPFALLHGDYRLDNLLFAEAGGADPVVAVDWQVMSTGLPLRDVTLLVAPGLSVPDRRAGERSIIEAYHRRLSELGVTGYSLESCWEDYRYAQFQGPFVTVLGALVGQPSERGDRMFTVMAERSATAIADLDAFSLLGK</sequence>
<dbReference type="AlphaFoldDB" id="A0A7X6ML31"/>
<organism evidence="1 2">
    <name type="scientific">Mycolicibacterium septicum DSM 44393</name>
    <dbReference type="NCBI Taxonomy" id="1341646"/>
    <lineage>
        <taxon>Bacteria</taxon>
        <taxon>Bacillati</taxon>
        <taxon>Actinomycetota</taxon>
        <taxon>Actinomycetes</taxon>
        <taxon>Mycobacteriales</taxon>
        <taxon>Mycobacteriaceae</taxon>
        <taxon>Mycolicibacterium</taxon>
    </lineage>
</organism>
<dbReference type="InterPro" id="IPR052961">
    <property type="entry name" value="Oxido-Kinase-like_Enzymes"/>
</dbReference>
<dbReference type="InterPro" id="IPR004119">
    <property type="entry name" value="EcKL"/>
</dbReference>
<dbReference type="Proteomes" id="UP000518188">
    <property type="component" value="Unassembled WGS sequence"/>
</dbReference>
<dbReference type="PANTHER" id="PTHR23020">
    <property type="entry name" value="UNCHARACTERIZED NUCLEAR HORMONE RECEPTOR-RELATED"/>
    <property type="match status" value="1"/>
</dbReference>
<dbReference type="SUPFAM" id="SSF56112">
    <property type="entry name" value="Protein kinase-like (PK-like)"/>
    <property type="match status" value="1"/>
</dbReference>